<evidence type="ECO:0000256" key="1">
    <source>
        <dbReference type="SAM" id="MobiDB-lite"/>
    </source>
</evidence>
<protein>
    <submittedName>
        <fullName evidence="2">Uncharacterized protein</fullName>
    </submittedName>
</protein>
<gene>
    <name evidence="2" type="ORF">FLL46_18815</name>
</gene>
<evidence type="ECO:0000313" key="2">
    <source>
        <dbReference type="EMBL" id="TQV85966.1"/>
    </source>
</evidence>
<dbReference type="OrthoDB" id="9156366at2"/>
<accession>A0A545U915</accession>
<name>A0A545U915_9GAMM</name>
<proteinExistence type="predicted"/>
<dbReference type="Proteomes" id="UP000315439">
    <property type="component" value="Unassembled WGS sequence"/>
</dbReference>
<evidence type="ECO:0000313" key="3">
    <source>
        <dbReference type="Proteomes" id="UP000315439"/>
    </source>
</evidence>
<reference evidence="2 3" key="1">
    <citation type="submission" date="2019-07" db="EMBL/GenBank/DDBJ databases">
        <title>Draft genome for Aliikangiella sp. M105.</title>
        <authorList>
            <person name="Wang G."/>
        </authorList>
    </citation>
    <scope>NUCLEOTIDE SEQUENCE [LARGE SCALE GENOMIC DNA]</scope>
    <source>
        <strain evidence="2 3">M105</strain>
    </source>
</reference>
<comment type="caution">
    <text evidence="2">The sequence shown here is derived from an EMBL/GenBank/DDBJ whole genome shotgun (WGS) entry which is preliminary data.</text>
</comment>
<dbReference type="AlphaFoldDB" id="A0A545U915"/>
<dbReference type="RefSeq" id="WP_142932885.1">
    <property type="nucleotide sequence ID" value="NZ_ML660167.1"/>
</dbReference>
<dbReference type="EMBL" id="VIKS01000011">
    <property type="protein sequence ID" value="TQV85966.1"/>
    <property type="molecule type" value="Genomic_DNA"/>
</dbReference>
<feature type="compositionally biased region" description="Polar residues" evidence="1">
    <location>
        <begin position="92"/>
        <end position="107"/>
    </location>
</feature>
<feature type="region of interest" description="Disordered" evidence="1">
    <location>
        <begin position="92"/>
        <end position="116"/>
    </location>
</feature>
<keyword evidence="3" id="KW-1185">Reference proteome</keyword>
<organism evidence="2 3">
    <name type="scientific">Aliikangiella coralliicola</name>
    <dbReference type="NCBI Taxonomy" id="2592383"/>
    <lineage>
        <taxon>Bacteria</taxon>
        <taxon>Pseudomonadati</taxon>
        <taxon>Pseudomonadota</taxon>
        <taxon>Gammaproteobacteria</taxon>
        <taxon>Oceanospirillales</taxon>
        <taxon>Pleioneaceae</taxon>
        <taxon>Aliikangiella</taxon>
    </lineage>
</organism>
<sequence length="116" mass="13226">MMTLIDTEANSENSEMTLSDEKSTSFIVRIWREGGNTAKEQVDWRGSIEQVQSGEKTYFQDLRCIQTFMKPYIEALGIESLANFWDLMNESSIDPQTNGQRLDNNVTAKAPKTKPK</sequence>